<feature type="binding site" evidence="4">
    <location>
        <position position="7"/>
    </location>
    <ligand>
        <name>a divalent metal cation</name>
        <dbReference type="ChEBI" id="CHEBI:60240"/>
        <label>1</label>
    </ligand>
</feature>
<dbReference type="NCBIfam" id="NF041926">
    <property type="entry name" value="QatD"/>
    <property type="match status" value="1"/>
</dbReference>
<dbReference type="AlphaFoldDB" id="A0AB37CT24"/>
<dbReference type="GO" id="GO:0016788">
    <property type="term" value="F:hydrolase activity, acting on ester bonds"/>
    <property type="evidence" value="ECO:0007669"/>
    <property type="project" value="InterPro"/>
</dbReference>
<dbReference type="InterPro" id="IPR001130">
    <property type="entry name" value="TatD-like"/>
</dbReference>
<dbReference type="Gene3D" id="3.20.20.140">
    <property type="entry name" value="Metal-dependent hydrolases"/>
    <property type="match status" value="1"/>
</dbReference>
<evidence type="ECO:0000256" key="2">
    <source>
        <dbReference type="ARBA" id="ARBA00022723"/>
    </source>
</evidence>
<evidence type="ECO:0000256" key="4">
    <source>
        <dbReference type="PIRSR" id="PIRSR005902-1"/>
    </source>
</evidence>
<dbReference type="InterPro" id="IPR018228">
    <property type="entry name" value="DNase_TatD-rel_CS"/>
</dbReference>
<feature type="binding site" evidence="4">
    <location>
        <position position="194"/>
    </location>
    <ligand>
        <name>a divalent metal cation</name>
        <dbReference type="ChEBI" id="CHEBI:60240"/>
        <label>1</label>
    </ligand>
</feature>
<accession>A0AB37CT24</accession>
<sequence length="241" mass="27300">MIDFHTHLDLYPNVAEVINDISARQMRILSVTTTPSAWEGTYALAADIPYIKTALGLHPQIAHERHVELQLFDKLIHKTKYIGEVGLDGGKEFQQYWNIQTSVFQHILKSCENLGGKILSIHSRHAVDEVLDYLEQAPEAGQFILHWFTGTKTQLRRAIKLGCWFSVGPAMLRSKRAKELILEIPITRLLTETDGPFVKINNRVVMPWDVSIAVEQLALILNMSCDDVYKIVNDNANILLG</sequence>
<protein>
    <submittedName>
        <fullName evidence="5">TatD family deoxyribonuclease</fullName>
    </submittedName>
</protein>
<comment type="similarity">
    <text evidence="1">Belongs to the metallo-dependent hydrolases superfamily. TatD-type hydrolase family.</text>
</comment>
<evidence type="ECO:0000256" key="3">
    <source>
        <dbReference type="ARBA" id="ARBA00022801"/>
    </source>
</evidence>
<dbReference type="GO" id="GO:0046872">
    <property type="term" value="F:metal ion binding"/>
    <property type="evidence" value="ECO:0007669"/>
    <property type="project" value="UniProtKB-KW"/>
</dbReference>
<keyword evidence="3" id="KW-0378">Hydrolase</keyword>
<dbReference type="Pfam" id="PF01026">
    <property type="entry name" value="TatD_DNase"/>
    <property type="match status" value="1"/>
</dbReference>
<dbReference type="PIRSF" id="PIRSF005902">
    <property type="entry name" value="DNase_TatD"/>
    <property type="match status" value="1"/>
</dbReference>
<feature type="binding site" evidence="4">
    <location>
        <position position="5"/>
    </location>
    <ligand>
        <name>a divalent metal cation</name>
        <dbReference type="ChEBI" id="CHEBI:60240"/>
        <label>1</label>
    </ligand>
</feature>
<evidence type="ECO:0000256" key="1">
    <source>
        <dbReference type="ARBA" id="ARBA00009275"/>
    </source>
</evidence>
<feature type="binding site" evidence="4">
    <location>
        <position position="146"/>
    </location>
    <ligand>
        <name>a divalent metal cation</name>
        <dbReference type="ChEBI" id="CHEBI:60240"/>
        <label>2</label>
    </ligand>
</feature>
<dbReference type="InterPro" id="IPR049677">
    <property type="entry name" value="QatD"/>
</dbReference>
<proteinExistence type="inferred from homology"/>
<gene>
    <name evidence="5" type="ORF">GD578_04070</name>
</gene>
<dbReference type="RefSeq" id="WP_153518282.1">
    <property type="nucleotide sequence ID" value="NZ_CP045560.1"/>
</dbReference>
<dbReference type="EMBL" id="CP045560">
    <property type="protein sequence ID" value="QGA43112.1"/>
    <property type="molecule type" value="Genomic_DNA"/>
</dbReference>
<dbReference type="PANTHER" id="PTHR46317:SF1">
    <property type="entry name" value="HYDROLASE, TATD FAMILY"/>
    <property type="match status" value="1"/>
</dbReference>
<organism evidence="5 6">
    <name type="scientific">Acinetobacter nosocomialis</name>
    <dbReference type="NCBI Taxonomy" id="106654"/>
    <lineage>
        <taxon>Bacteria</taxon>
        <taxon>Pseudomonadati</taxon>
        <taxon>Pseudomonadota</taxon>
        <taxon>Gammaproteobacteria</taxon>
        <taxon>Moraxellales</taxon>
        <taxon>Moraxellaceae</taxon>
        <taxon>Acinetobacter</taxon>
        <taxon>Acinetobacter calcoaceticus/baumannii complex</taxon>
    </lineage>
</organism>
<dbReference type="SUPFAM" id="SSF51556">
    <property type="entry name" value="Metallo-dependent hydrolases"/>
    <property type="match status" value="1"/>
</dbReference>
<dbReference type="CDD" id="cd01310">
    <property type="entry name" value="TatD_DNAse"/>
    <property type="match status" value="1"/>
</dbReference>
<reference evidence="5 6" key="1">
    <citation type="journal article" date="2021" name="MSphere">
        <title>Complete Genome Sequencing of Acinetobacter baumannii AC1633 and Acinetobacter nosocomialis AC1530 Unveils a Large Multidrug-Resistant Plasmid Encoding the NDM-1 and OXA-58 Carbapenemases.</title>
        <authorList>
            <person name="Alattraqchi A.G."/>
            <person name="Mohd Rani F."/>
            <person name="A. Rahman N.I."/>
            <person name="Ismail S."/>
            <person name="Cleary D.W."/>
            <person name="Clarke S.C."/>
            <person name="Yeo C.C."/>
        </authorList>
    </citation>
    <scope>NUCLEOTIDE SEQUENCE [LARGE SCALE GENOMIC DNA]</scope>
    <source>
        <strain evidence="5 6">AC1530</strain>
    </source>
</reference>
<dbReference type="PANTHER" id="PTHR46317">
    <property type="entry name" value="HYDROLASE OF PHP SUPERFAMILY-RELATED PROTEIN"/>
    <property type="match status" value="1"/>
</dbReference>
<dbReference type="PROSITE" id="PS01091">
    <property type="entry name" value="TATD_3"/>
    <property type="match status" value="1"/>
</dbReference>
<dbReference type="InterPro" id="IPR032466">
    <property type="entry name" value="Metal_Hydrolase"/>
</dbReference>
<evidence type="ECO:0000313" key="6">
    <source>
        <dbReference type="Proteomes" id="UP000325778"/>
    </source>
</evidence>
<keyword evidence="2 4" id="KW-0479">Metal-binding</keyword>
<feature type="binding site" evidence="4">
    <location>
        <position position="84"/>
    </location>
    <ligand>
        <name>a divalent metal cation</name>
        <dbReference type="ChEBI" id="CHEBI:60240"/>
        <label>1</label>
    </ligand>
</feature>
<evidence type="ECO:0000313" key="5">
    <source>
        <dbReference type="EMBL" id="QGA43112.1"/>
    </source>
</evidence>
<dbReference type="Proteomes" id="UP000325778">
    <property type="component" value="Chromosome"/>
</dbReference>
<name>A0AB37CT24_ACINO</name>
<feature type="binding site" evidence="4">
    <location>
        <position position="122"/>
    </location>
    <ligand>
        <name>a divalent metal cation</name>
        <dbReference type="ChEBI" id="CHEBI:60240"/>
        <label>2</label>
    </ligand>
</feature>